<dbReference type="EMBL" id="JAUSSW010000007">
    <property type="protein sequence ID" value="MDQ0103129.1"/>
    <property type="molecule type" value="Genomic_DNA"/>
</dbReference>
<evidence type="ECO:0000256" key="1">
    <source>
        <dbReference type="SAM" id="MobiDB-lite"/>
    </source>
</evidence>
<dbReference type="Proteomes" id="UP001244563">
    <property type="component" value="Unassembled WGS sequence"/>
</dbReference>
<proteinExistence type="predicted"/>
<gene>
    <name evidence="2" type="ORF">J2T10_002786</name>
</gene>
<feature type="region of interest" description="Disordered" evidence="1">
    <location>
        <begin position="1"/>
        <end position="51"/>
    </location>
</feature>
<organism evidence="2 3">
    <name type="scientific">Paenarthrobacter nicotinovorans</name>
    <name type="common">Arthrobacter nicotinovorans</name>
    <dbReference type="NCBI Taxonomy" id="29320"/>
    <lineage>
        <taxon>Bacteria</taxon>
        <taxon>Bacillati</taxon>
        <taxon>Actinomycetota</taxon>
        <taxon>Actinomycetes</taxon>
        <taxon>Micrococcales</taxon>
        <taxon>Micrococcaceae</taxon>
        <taxon>Paenarthrobacter</taxon>
    </lineage>
</organism>
<feature type="compositionally biased region" description="Basic and acidic residues" evidence="1">
    <location>
        <begin position="38"/>
        <end position="48"/>
    </location>
</feature>
<sequence length="112" mass="12408">MDMVVPTHSAAMNNTRHSDSNVSMPQHRSHQGWQAAKHRVDQYPDPEARRRHHRWASVVPSGGASFDVSVSSPLSNRQRIGVRNAGPAMSLTGAAPVVDQHASTRGTQRFFW</sequence>
<keyword evidence="3" id="KW-1185">Reference proteome</keyword>
<name>A0ABT9TN76_PAENI</name>
<accession>A0ABT9TN76</accession>
<feature type="compositionally biased region" description="Polar residues" evidence="1">
    <location>
        <begin position="10"/>
        <end position="26"/>
    </location>
</feature>
<evidence type="ECO:0000313" key="2">
    <source>
        <dbReference type="EMBL" id="MDQ0103129.1"/>
    </source>
</evidence>
<comment type="caution">
    <text evidence="2">The sequence shown here is derived from an EMBL/GenBank/DDBJ whole genome shotgun (WGS) entry which is preliminary data.</text>
</comment>
<protein>
    <submittedName>
        <fullName evidence="2">Uncharacterized protein</fullName>
    </submittedName>
</protein>
<reference evidence="2 3" key="1">
    <citation type="submission" date="2023-07" db="EMBL/GenBank/DDBJ databases">
        <title>Sorghum-associated microbial communities from plants grown in Nebraska, USA.</title>
        <authorList>
            <person name="Schachtman D."/>
        </authorList>
    </citation>
    <scope>NUCLEOTIDE SEQUENCE [LARGE SCALE GENOMIC DNA]</scope>
    <source>
        <strain evidence="2 3">CC523</strain>
    </source>
</reference>
<evidence type="ECO:0000313" key="3">
    <source>
        <dbReference type="Proteomes" id="UP001244563"/>
    </source>
</evidence>